<dbReference type="PANTHER" id="PTHR11920:SF335">
    <property type="entry name" value="GUANYLATE CYCLASE"/>
    <property type="match status" value="1"/>
</dbReference>
<keyword evidence="3" id="KW-0547">Nucleotide-binding</keyword>
<evidence type="ECO:0000313" key="9">
    <source>
        <dbReference type="Proteomes" id="UP000660262"/>
    </source>
</evidence>
<dbReference type="InterPro" id="IPR001054">
    <property type="entry name" value="A/G_cyclase"/>
</dbReference>
<dbReference type="Pfam" id="PF00211">
    <property type="entry name" value="Guanylate_cyc"/>
    <property type="match status" value="1"/>
</dbReference>
<dbReference type="GO" id="GO:0000166">
    <property type="term" value="F:nucleotide binding"/>
    <property type="evidence" value="ECO:0007669"/>
    <property type="project" value="UniProtKB-KW"/>
</dbReference>
<dbReference type="AlphaFoldDB" id="A0A830HMQ1"/>
<evidence type="ECO:0000256" key="6">
    <source>
        <dbReference type="ARBA" id="ARBA00023239"/>
    </source>
</evidence>
<sequence>MEIERSGCYKVETIGDSVMVVGGAFGANLHEQHRELVRLATRLLECIALLRAPDGTPLQIRAGIHTGTAIGGVVGLRMPRFTFMGDTINTASRMESTGIPMKLQISLQSFTLLNDRYGEETIRDEFHFKERTGVEVKGKGQLTTYLYEPIDTK</sequence>
<dbReference type="PANTHER" id="PTHR11920">
    <property type="entry name" value="GUANYLYL CYCLASE"/>
    <property type="match status" value="1"/>
</dbReference>
<accession>A0A830HMQ1</accession>
<dbReference type="PROSITE" id="PS50125">
    <property type="entry name" value="GUANYLATE_CYCLASE_2"/>
    <property type="match status" value="1"/>
</dbReference>
<dbReference type="OrthoDB" id="548029at2759"/>
<dbReference type="CDD" id="cd07302">
    <property type="entry name" value="CHD"/>
    <property type="match status" value="1"/>
</dbReference>
<dbReference type="EMBL" id="BNJQ01000019">
    <property type="protein sequence ID" value="GHP08168.1"/>
    <property type="molecule type" value="Genomic_DNA"/>
</dbReference>
<evidence type="ECO:0000259" key="7">
    <source>
        <dbReference type="PROSITE" id="PS50125"/>
    </source>
</evidence>
<evidence type="ECO:0000256" key="4">
    <source>
        <dbReference type="ARBA" id="ARBA00022989"/>
    </source>
</evidence>
<name>A0A830HMQ1_9CHLO</name>
<dbReference type="InterPro" id="IPR029787">
    <property type="entry name" value="Nucleotide_cyclase"/>
</dbReference>
<dbReference type="GO" id="GO:0001653">
    <property type="term" value="F:peptide receptor activity"/>
    <property type="evidence" value="ECO:0007669"/>
    <property type="project" value="TreeGrafter"/>
</dbReference>
<dbReference type="Proteomes" id="UP000660262">
    <property type="component" value="Unassembled WGS sequence"/>
</dbReference>
<dbReference type="GO" id="GO:0005886">
    <property type="term" value="C:plasma membrane"/>
    <property type="evidence" value="ECO:0007669"/>
    <property type="project" value="TreeGrafter"/>
</dbReference>
<dbReference type="GO" id="GO:0004383">
    <property type="term" value="F:guanylate cyclase activity"/>
    <property type="evidence" value="ECO:0007669"/>
    <property type="project" value="TreeGrafter"/>
</dbReference>
<protein>
    <recommendedName>
        <fullName evidence="7">Guanylate cyclase domain-containing protein</fullName>
    </recommendedName>
</protein>
<dbReference type="SUPFAM" id="SSF55073">
    <property type="entry name" value="Nucleotide cyclase"/>
    <property type="match status" value="1"/>
</dbReference>
<reference evidence="8" key="1">
    <citation type="submission" date="2020-10" db="EMBL/GenBank/DDBJ databases">
        <title>Unveiling of a novel bifunctional photoreceptor, Dualchrome1, isolated from a cosmopolitan green alga.</title>
        <authorList>
            <person name="Suzuki S."/>
            <person name="Kawachi M."/>
        </authorList>
    </citation>
    <scope>NUCLEOTIDE SEQUENCE</scope>
    <source>
        <strain evidence="8">NIES 2893</strain>
    </source>
</reference>
<keyword evidence="5" id="KW-0472">Membrane</keyword>
<evidence type="ECO:0000256" key="3">
    <source>
        <dbReference type="ARBA" id="ARBA00022741"/>
    </source>
</evidence>
<feature type="domain" description="Guanylate cyclase" evidence="7">
    <location>
        <begin position="1"/>
        <end position="95"/>
    </location>
</feature>
<comment type="subcellular location">
    <subcellularLocation>
        <location evidence="1">Membrane</location>
    </subcellularLocation>
</comment>
<evidence type="ECO:0000256" key="2">
    <source>
        <dbReference type="ARBA" id="ARBA00022692"/>
    </source>
</evidence>
<keyword evidence="9" id="KW-1185">Reference proteome</keyword>
<keyword evidence="2" id="KW-0812">Transmembrane</keyword>
<dbReference type="Gene3D" id="3.30.70.1230">
    <property type="entry name" value="Nucleotide cyclase"/>
    <property type="match status" value="1"/>
</dbReference>
<gene>
    <name evidence="8" type="ORF">PPROV_000691000</name>
</gene>
<dbReference type="GO" id="GO:0007168">
    <property type="term" value="P:receptor guanylyl cyclase signaling pathway"/>
    <property type="evidence" value="ECO:0007669"/>
    <property type="project" value="TreeGrafter"/>
</dbReference>
<dbReference type="GO" id="GO:0035556">
    <property type="term" value="P:intracellular signal transduction"/>
    <property type="evidence" value="ECO:0007669"/>
    <property type="project" value="InterPro"/>
</dbReference>
<evidence type="ECO:0000256" key="5">
    <source>
        <dbReference type="ARBA" id="ARBA00023136"/>
    </source>
</evidence>
<dbReference type="InterPro" id="IPR050401">
    <property type="entry name" value="Cyclic_nucleotide_synthase"/>
</dbReference>
<dbReference type="SMART" id="SM00044">
    <property type="entry name" value="CYCc"/>
    <property type="match status" value="1"/>
</dbReference>
<keyword evidence="6" id="KW-0456">Lyase</keyword>
<keyword evidence="4" id="KW-1133">Transmembrane helix</keyword>
<evidence type="ECO:0000256" key="1">
    <source>
        <dbReference type="ARBA" id="ARBA00004370"/>
    </source>
</evidence>
<evidence type="ECO:0000313" key="8">
    <source>
        <dbReference type="EMBL" id="GHP08168.1"/>
    </source>
</evidence>
<dbReference type="GO" id="GO:0004016">
    <property type="term" value="F:adenylate cyclase activity"/>
    <property type="evidence" value="ECO:0007669"/>
    <property type="project" value="TreeGrafter"/>
</dbReference>
<proteinExistence type="predicted"/>
<comment type="caution">
    <text evidence="8">The sequence shown here is derived from an EMBL/GenBank/DDBJ whole genome shotgun (WGS) entry which is preliminary data.</text>
</comment>
<organism evidence="8 9">
    <name type="scientific">Pycnococcus provasolii</name>
    <dbReference type="NCBI Taxonomy" id="41880"/>
    <lineage>
        <taxon>Eukaryota</taxon>
        <taxon>Viridiplantae</taxon>
        <taxon>Chlorophyta</taxon>
        <taxon>Pseudoscourfieldiophyceae</taxon>
        <taxon>Pseudoscourfieldiales</taxon>
        <taxon>Pycnococcaceae</taxon>
        <taxon>Pycnococcus</taxon>
    </lineage>
</organism>